<dbReference type="Proteomes" id="UP000221165">
    <property type="component" value="Unassembled WGS sequence"/>
</dbReference>
<feature type="compositionally biased region" description="Low complexity" evidence="1">
    <location>
        <begin position="314"/>
        <end position="324"/>
    </location>
</feature>
<feature type="region of interest" description="Disordered" evidence="1">
    <location>
        <begin position="187"/>
        <end position="216"/>
    </location>
</feature>
<dbReference type="VEuPathDB" id="ToxoDB:CSUI_001085"/>
<dbReference type="AlphaFoldDB" id="A0A2C6LEH2"/>
<evidence type="ECO:0000313" key="2">
    <source>
        <dbReference type="EMBL" id="PHJ25076.1"/>
    </source>
</evidence>
<feature type="region of interest" description="Disordered" evidence="1">
    <location>
        <begin position="389"/>
        <end position="486"/>
    </location>
</feature>
<reference evidence="2 3" key="1">
    <citation type="journal article" date="2017" name="Int. J. Parasitol.">
        <title>The genome of the protozoan parasite Cystoisospora suis and a reverse vaccinology approach to identify vaccine candidates.</title>
        <authorList>
            <person name="Palmieri N."/>
            <person name="Shrestha A."/>
            <person name="Ruttkowski B."/>
            <person name="Beck T."/>
            <person name="Vogl C."/>
            <person name="Tomley F."/>
            <person name="Blake D.P."/>
            <person name="Joachim A."/>
        </authorList>
    </citation>
    <scope>NUCLEOTIDE SEQUENCE [LARGE SCALE GENOMIC DNA]</scope>
    <source>
        <strain evidence="2 3">Wien I</strain>
    </source>
</reference>
<proteinExistence type="predicted"/>
<gene>
    <name evidence="2" type="ORF">CSUI_001085</name>
</gene>
<evidence type="ECO:0000256" key="1">
    <source>
        <dbReference type="SAM" id="MobiDB-lite"/>
    </source>
</evidence>
<dbReference type="RefSeq" id="XP_067926748.1">
    <property type="nucleotide sequence ID" value="XM_068061291.1"/>
</dbReference>
<keyword evidence="3" id="KW-1185">Reference proteome</keyword>
<organism evidence="2 3">
    <name type="scientific">Cystoisospora suis</name>
    <dbReference type="NCBI Taxonomy" id="483139"/>
    <lineage>
        <taxon>Eukaryota</taxon>
        <taxon>Sar</taxon>
        <taxon>Alveolata</taxon>
        <taxon>Apicomplexa</taxon>
        <taxon>Conoidasida</taxon>
        <taxon>Coccidia</taxon>
        <taxon>Eucoccidiorida</taxon>
        <taxon>Eimeriorina</taxon>
        <taxon>Sarcocystidae</taxon>
        <taxon>Cystoisospora</taxon>
    </lineage>
</organism>
<feature type="compositionally biased region" description="Basic residues" evidence="1">
    <location>
        <begin position="428"/>
        <end position="446"/>
    </location>
</feature>
<name>A0A2C6LEH2_9APIC</name>
<accession>A0A2C6LEH2</accession>
<feature type="region of interest" description="Disordered" evidence="1">
    <location>
        <begin position="88"/>
        <end position="114"/>
    </location>
</feature>
<protein>
    <submittedName>
        <fullName evidence="2">Uncharacterized protein</fullName>
    </submittedName>
</protein>
<feature type="compositionally biased region" description="Polar residues" evidence="1">
    <location>
        <begin position="197"/>
        <end position="206"/>
    </location>
</feature>
<feature type="compositionally biased region" description="Basic and acidic residues" evidence="1">
    <location>
        <begin position="473"/>
        <end position="484"/>
    </location>
</feature>
<dbReference type="EMBL" id="MIGC01000426">
    <property type="protein sequence ID" value="PHJ25076.1"/>
    <property type="molecule type" value="Genomic_DNA"/>
</dbReference>
<feature type="region of interest" description="Disordered" evidence="1">
    <location>
        <begin position="302"/>
        <end position="347"/>
    </location>
</feature>
<evidence type="ECO:0000313" key="3">
    <source>
        <dbReference type="Proteomes" id="UP000221165"/>
    </source>
</evidence>
<dbReference type="GeneID" id="94424502"/>
<sequence length="524" mass="57055">MATQELTEQDADALFWTMLRYHKGGVDGVCPGGRTASSLDVFLAKRRLRLRARTEDDKNGLGLQWLVEPEQPVSEVDLQSLPRSLSVNPAADAEPEGPPFDVPEGSRKTGARASRVGGLSLTKRGERVSLRLSPSTKKQLSISLRSAGSVAYQLQSHWRNKDMELSFSQPLLPETMEDEVLLASRTTTLSDDERNSKNQLELSKQEATAVDAKGTSPSKIPVCAASRATPEKPHQAGRLVAATKLGVTEPGPPSVFLVDAEKEALSSKLTCGVPGTKTKEMCRSFISVAEGTLRLEGEREDHVSVLPQSGQSKAPSSSALLAPLESTQTQPAADKRSKGNPGRLPPCTDEVFDMLARPLNWDEEEEGIHEAVMFVRSAPSLPPHLLGKKRPDVELASPPSNSGVLEWSRSASPKKREALIQSPQTITRLRRERKRKRSSAPARRARPPTALLSDPASPTEDEGRGPSDCSPAEAKEVDREKKDLPNCAVRPELQAFTAAVLDSLSERSLRRLLVTLAWDEAFET</sequence>
<comment type="caution">
    <text evidence="2">The sequence shown here is derived from an EMBL/GenBank/DDBJ whole genome shotgun (WGS) entry which is preliminary data.</text>
</comment>